<keyword evidence="3" id="KW-1185">Reference proteome</keyword>
<dbReference type="Proteomes" id="UP001247805">
    <property type="component" value="Unassembled WGS sequence"/>
</dbReference>
<dbReference type="InterPro" id="IPR041238">
    <property type="entry name" value="Rap1a"/>
</dbReference>
<evidence type="ECO:0000313" key="2">
    <source>
        <dbReference type="EMBL" id="MDU0353017.1"/>
    </source>
</evidence>
<proteinExistence type="predicted"/>
<sequence>MSLTNTHSSMRNTVKIYSKLAVAVLTLQLALVPTANSFEVLSAQELASHCAILKSDPRGADGQFCVRYIQGFIDGAIATDARVMLNAENNAPGNESYAERAMRTRMLGRIELSRAAKLAGFCLGDPLPLKNVVKVVAADIATSLSTEEKSKPAMDAVYKSLIKNYPCK</sequence>
<protein>
    <submittedName>
        <fullName evidence="2">Rap1a/Tai family immunity protein</fullName>
    </submittedName>
</protein>
<dbReference type="EMBL" id="JAWDIO010000002">
    <property type="protein sequence ID" value="MDU0353017.1"/>
    <property type="molecule type" value="Genomic_DNA"/>
</dbReference>
<comment type="caution">
    <text evidence="2">The sequence shown here is derived from an EMBL/GenBank/DDBJ whole genome shotgun (WGS) entry which is preliminary data.</text>
</comment>
<organism evidence="2 3">
    <name type="scientific">Paraglaciecola aquimarina</name>
    <dbReference type="NCBI Taxonomy" id="1235557"/>
    <lineage>
        <taxon>Bacteria</taxon>
        <taxon>Pseudomonadati</taxon>
        <taxon>Pseudomonadota</taxon>
        <taxon>Gammaproteobacteria</taxon>
        <taxon>Alteromonadales</taxon>
        <taxon>Alteromonadaceae</taxon>
        <taxon>Paraglaciecola</taxon>
    </lineage>
</organism>
<gene>
    <name evidence="2" type="ORF">RS130_02890</name>
</gene>
<feature type="domain" description="Rap1a immunity protein" evidence="1">
    <location>
        <begin position="42"/>
        <end position="167"/>
    </location>
</feature>
<accession>A0ABU3SSR8</accession>
<dbReference type="RefSeq" id="WP_316024714.1">
    <property type="nucleotide sequence ID" value="NZ_JAWDIO010000002.1"/>
</dbReference>
<evidence type="ECO:0000313" key="3">
    <source>
        <dbReference type="Proteomes" id="UP001247805"/>
    </source>
</evidence>
<dbReference type="Pfam" id="PF18602">
    <property type="entry name" value="Rap1a"/>
    <property type="match status" value="1"/>
</dbReference>
<evidence type="ECO:0000259" key="1">
    <source>
        <dbReference type="Pfam" id="PF18602"/>
    </source>
</evidence>
<name>A0ABU3SSR8_9ALTE</name>
<reference evidence="2 3" key="1">
    <citation type="submission" date="2023-10" db="EMBL/GenBank/DDBJ databases">
        <title>Glaciecola aquimarina strain GGW-M5 nov., isolated from a coastal seawater.</title>
        <authorList>
            <person name="Bayburt H."/>
            <person name="Kim J.M."/>
            <person name="Choi B.J."/>
            <person name="Jeon C.O."/>
        </authorList>
    </citation>
    <scope>NUCLEOTIDE SEQUENCE [LARGE SCALE GENOMIC DNA]</scope>
    <source>
        <strain evidence="2 3">KCTC 32108</strain>
    </source>
</reference>